<keyword evidence="3" id="KW-1185">Reference proteome</keyword>
<proteinExistence type="predicted"/>
<keyword evidence="1" id="KW-1133">Transmembrane helix</keyword>
<evidence type="ECO:0000313" key="2">
    <source>
        <dbReference type="EMBL" id="RPB19623.1"/>
    </source>
</evidence>
<dbReference type="Proteomes" id="UP000267821">
    <property type="component" value="Unassembled WGS sequence"/>
</dbReference>
<dbReference type="EMBL" id="ML121587">
    <property type="protein sequence ID" value="RPB19623.1"/>
    <property type="molecule type" value="Genomic_DNA"/>
</dbReference>
<gene>
    <name evidence="2" type="ORF">L211DRAFT_625711</name>
</gene>
<dbReference type="InParanoid" id="A0A3N4L9Q2"/>
<feature type="transmembrane region" description="Helical" evidence="1">
    <location>
        <begin position="38"/>
        <end position="59"/>
    </location>
</feature>
<keyword evidence="1" id="KW-0812">Transmembrane</keyword>
<accession>A0A3N4L9Q2</accession>
<keyword evidence="1" id="KW-0472">Membrane</keyword>
<organism evidence="2 3">
    <name type="scientific">Terfezia boudieri ATCC MYA-4762</name>
    <dbReference type="NCBI Taxonomy" id="1051890"/>
    <lineage>
        <taxon>Eukaryota</taxon>
        <taxon>Fungi</taxon>
        <taxon>Dikarya</taxon>
        <taxon>Ascomycota</taxon>
        <taxon>Pezizomycotina</taxon>
        <taxon>Pezizomycetes</taxon>
        <taxon>Pezizales</taxon>
        <taxon>Pezizaceae</taxon>
        <taxon>Terfezia</taxon>
    </lineage>
</organism>
<name>A0A3N4L9Q2_9PEZI</name>
<evidence type="ECO:0000313" key="3">
    <source>
        <dbReference type="Proteomes" id="UP000267821"/>
    </source>
</evidence>
<dbReference type="AlphaFoldDB" id="A0A3N4L9Q2"/>
<sequence>MDAKPSMHIHYIPEFKLQLMPLCINNRERYIEESSEPMVSVVFGSLVSAISAICCVMLLQVDGKQQQEISYWNSKTFFFFFALWCLPAV</sequence>
<reference evidence="2 3" key="1">
    <citation type="journal article" date="2018" name="Nat. Ecol. Evol.">
        <title>Pezizomycetes genomes reveal the molecular basis of ectomycorrhizal truffle lifestyle.</title>
        <authorList>
            <person name="Murat C."/>
            <person name="Payen T."/>
            <person name="Noel B."/>
            <person name="Kuo A."/>
            <person name="Morin E."/>
            <person name="Chen J."/>
            <person name="Kohler A."/>
            <person name="Krizsan K."/>
            <person name="Balestrini R."/>
            <person name="Da Silva C."/>
            <person name="Montanini B."/>
            <person name="Hainaut M."/>
            <person name="Levati E."/>
            <person name="Barry K.W."/>
            <person name="Belfiori B."/>
            <person name="Cichocki N."/>
            <person name="Clum A."/>
            <person name="Dockter R.B."/>
            <person name="Fauchery L."/>
            <person name="Guy J."/>
            <person name="Iotti M."/>
            <person name="Le Tacon F."/>
            <person name="Lindquist E.A."/>
            <person name="Lipzen A."/>
            <person name="Malagnac F."/>
            <person name="Mello A."/>
            <person name="Molinier V."/>
            <person name="Miyauchi S."/>
            <person name="Poulain J."/>
            <person name="Riccioni C."/>
            <person name="Rubini A."/>
            <person name="Sitrit Y."/>
            <person name="Splivallo R."/>
            <person name="Traeger S."/>
            <person name="Wang M."/>
            <person name="Zifcakova L."/>
            <person name="Wipf D."/>
            <person name="Zambonelli A."/>
            <person name="Paolocci F."/>
            <person name="Nowrousian M."/>
            <person name="Ottonello S."/>
            <person name="Baldrian P."/>
            <person name="Spatafora J.W."/>
            <person name="Henrissat B."/>
            <person name="Nagy L.G."/>
            <person name="Aury J.M."/>
            <person name="Wincker P."/>
            <person name="Grigoriev I.V."/>
            <person name="Bonfante P."/>
            <person name="Martin F.M."/>
        </authorList>
    </citation>
    <scope>NUCLEOTIDE SEQUENCE [LARGE SCALE GENOMIC DNA]</scope>
    <source>
        <strain evidence="2 3">ATCC MYA-4762</strain>
    </source>
</reference>
<protein>
    <submittedName>
        <fullName evidence="2">Uncharacterized protein</fullName>
    </submittedName>
</protein>
<evidence type="ECO:0000256" key="1">
    <source>
        <dbReference type="SAM" id="Phobius"/>
    </source>
</evidence>